<gene>
    <name evidence="13" type="ORF">OG929_19300</name>
</gene>
<evidence type="ECO:0000256" key="3">
    <source>
        <dbReference type="ARBA" id="ARBA00022614"/>
    </source>
</evidence>
<dbReference type="PROSITE" id="PS51450">
    <property type="entry name" value="LRR"/>
    <property type="match status" value="7"/>
</dbReference>
<keyword evidence="3" id="KW-0433">Leucine-rich repeat</keyword>
<dbReference type="PANTHER" id="PTHR48051">
    <property type="match status" value="1"/>
</dbReference>
<name>A0ABZ1WY70_9ACTN</name>
<dbReference type="Pfam" id="PF23598">
    <property type="entry name" value="LRR_14"/>
    <property type="match status" value="5"/>
</dbReference>
<evidence type="ECO:0000313" key="14">
    <source>
        <dbReference type="Proteomes" id="UP001432168"/>
    </source>
</evidence>
<dbReference type="SMART" id="SM00369">
    <property type="entry name" value="LRR_TYP"/>
    <property type="match status" value="21"/>
</dbReference>
<dbReference type="InterPro" id="IPR050216">
    <property type="entry name" value="LRR_domain-containing"/>
</dbReference>
<dbReference type="SUPFAM" id="SSF52058">
    <property type="entry name" value="L domain-like"/>
    <property type="match status" value="2"/>
</dbReference>
<dbReference type="RefSeq" id="WP_329264930.1">
    <property type="nucleotide sequence ID" value="NZ_CP109011.1"/>
</dbReference>
<keyword evidence="5" id="KW-0677">Repeat</keyword>
<organism evidence="13 14">
    <name type="scientific">Streptomyces pseudovenezuelae</name>
    <dbReference type="NCBI Taxonomy" id="67350"/>
    <lineage>
        <taxon>Bacteria</taxon>
        <taxon>Bacillati</taxon>
        <taxon>Actinomycetota</taxon>
        <taxon>Actinomycetes</taxon>
        <taxon>Kitasatosporales</taxon>
        <taxon>Streptomycetaceae</taxon>
        <taxon>Streptomyces</taxon>
        <taxon>Streptomyces aurantiacus group</taxon>
    </lineage>
</organism>
<keyword evidence="7" id="KW-0418">Kinase</keyword>
<dbReference type="InterPro" id="IPR001611">
    <property type="entry name" value="Leu-rich_rpt"/>
</dbReference>
<protein>
    <recommendedName>
        <fullName evidence="1">non-specific serine/threonine protein kinase</fullName>
        <ecNumber evidence="1">2.7.11.1</ecNumber>
    </recommendedName>
</protein>
<keyword evidence="8" id="KW-0067">ATP-binding</keyword>
<dbReference type="InterPro" id="IPR003591">
    <property type="entry name" value="Leu-rich_rpt_typical-subtyp"/>
</dbReference>
<dbReference type="InterPro" id="IPR032675">
    <property type="entry name" value="LRR_dom_sf"/>
</dbReference>
<feature type="domain" description="Roc" evidence="12">
    <location>
        <begin position="776"/>
        <end position="949"/>
    </location>
</feature>
<keyword evidence="4" id="KW-0808">Transferase</keyword>
<dbReference type="Proteomes" id="UP001432168">
    <property type="component" value="Chromosome"/>
</dbReference>
<dbReference type="SMART" id="SM00364">
    <property type="entry name" value="LRR_BAC"/>
    <property type="match status" value="16"/>
</dbReference>
<dbReference type="InterPro" id="IPR057263">
    <property type="entry name" value="COR-B"/>
</dbReference>
<evidence type="ECO:0000256" key="8">
    <source>
        <dbReference type="ARBA" id="ARBA00022840"/>
    </source>
</evidence>
<evidence type="ECO:0000256" key="11">
    <source>
        <dbReference type="ARBA" id="ARBA00048679"/>
    </source>
</evidence>
<dbReference type="Gene3D" id="3.30.310.200">
    <property type="match status" value="1"/>
</dbReference>
<evidence type="ECO:0000256" key="6">
    <source>
        <dbReference type="ARBA" id="ARBA00022741"/>
    </source>
</evidence>
<comment type="catalytic activity">
    <reaction evidence="11">
        <text>L-seryl-[protein] + ATP = O-phospho-L-seryl-[protein] + ADP + H(+)</text>
        <dbReference type="Rhea" id="RHEA:17989"/>
        <dbReference type="Rhea" id="RHEA-COMP:9863"/>
        <dbReference type="Rhea" id="RHEA-COMP:11604"/>
        <dbReference type="ChEBI" id="CHEBI:15378"/>
        <dbReference type="ChEBI" id="CHEBI:29999"/>
        <dbReference type="ChEBI" id="CHEBI:30616"/>
        <dbReference type="ChEBI" id="CHEBI:83421"/>
        <dbReference type="ChEBI" id="CHEBI:456216"/>
        <dbReference type="EC" id="2.7.11.1"/>
    </reaction>
</comment>
<dbReference type="Gene3D" id="3.80.10.10">
    <property type="entry name" value="Ribonuclease Inhibitor"/>
    <property type="match status" value="4"/>
</dbReference>
<dbReference type="InterPro" id="IPR027417">
    <property type="entry name" value="P-loop_NTPase"/>
</dbReference>
<evidence type="ECO:0000313" key="13">
    <source>
        <dbReference type="EMBL" id="WUT44313.1"/>
    </source>
</evidence>
<evidence type="ECO:0000256" key="7">
    <source>
        <dbReference type="ARBA" id="ARBA00022777"/>
    </source>
</evidence>
<dbReference type="InterPro" id="IPR032171">
    <property type="entry name" value="COR-A"/>
</dbReference>
<reference evidence="13" key="1">
    <citation type="submission" date="2022-10" db="EMBL/GenBank/DDBJ databases">
        <title>The complete genomes of actinobacterial strains from the NBC collection.</title>
        <authorList>
            <person name="Joergensen T.S."/>
            <person name="Alvarez Arevalo M."/>
            <person name="Sterndorff E.B."/>
            <person name="Faurdal D."/>
            <person name="Vuksanovic O."/>
            <person name="Mourched A.-S."/>
            <person name="Charusanti P."/>
            <person name="Shaw S."/>
            <person name="Blin K."/>
            <person name="Weber T."/>
        </authorList>
    </citation>
    <scope>NUCLEOTIDE SEQUENCE</scope>
    <source>
        <strain evidence="13">NBC_00686</strain>
    </source>
</reference>
<dbReference type="Gene3D" id="1.10.10.10">
    <property type="entry name" value="Winged helix-like DNA-binding domain superfamily/Winged helix DNA-binding domain"/>
    <property type="match status" value="1"/>
</dbReference>
<evidence type="ECO:0000256" key="5">
    <source>
        <dbReference type="ARBA" id="ARBA00022737"/>
    </source>
</evidence>
<dbReference type="PROSITE" id="PS51424">
    <property type="entry name" value="ROC"/>
    <property type="match status" value="1"/>
</dbReference>
<evidence type="ECO:0000256" key="9">
    <source>
        <dbReference type="ARBA" id="ARBA00023134"/>
    </source>
</evidence>
<dbReference type="InterPro" id="IPR020859">
    <property type="entry name" value="ROC"/>
</dbReference>
<dbReference type="SMART" id="SM00365">
    <property type="entry name" value="LRR_SD22"/>
    <property type="match status" value="9"/>
</dbReference>
<dbReference type="SUPFAM" id="SSF52540">
    <property type="entry name" value="P-loop containing nucleoside triphosphate hydrolases"/>
    <property type="match status" value="1"/>
</dbReference>
<accession>A0ABZ1WY70</accession>
<dbReference type="InterPro" id="IPR055414">
    <property type="entry name" value="LRR_R13L4/SHOC2-like"/>
</dbReference>
<dbReference type="EC" id="2.7.11.1" evidence="1"/>
<sequence>MGHQELREAEQRIEEVRLSESERLTLRGISLSHADLAILVPKIAQVDALTVLDLRGTGAEALPESVGQLTNLTTLNLSGTNLTELPESVGQLTNLTTLNLSGTNLTELPESVGQLTNLTTLNLSGTNLTELPESVGQLTNLTTLNLGSNALTELPDWIGQLTNLTNLNLIGTNLTELPDWIGQLTNLTNLNLIGTSLTDVPDWIGQLTNLTRLNLSGSNLTELPESIRRLTNLSILDLSFTRVAVLPESIRALASLTRLNLSGTRLKNIPEWIGQLTNLTHLQLAFITPLESFPEEIGQLTNLTNLHLGGTRSMSSLEWIGQLSNLTTLDLSFTGLTAVPESIRTLTNLSRLDLSYNSLPMLPEWVGQLTSLTTLSLGNNDLKVLPGWIGQLTNLTSISLTSANVTELPESLGSLTNLTSLELNIRRLTAVPEWIKQLRKLEALSISTQHLEVLPEWIAELDNLKTLSLNIDGLNSLPEWISQLKNLESLTLIGADIASIPNWIGQLTNLTTLNLAINQLEDLPDEVGRLSDLKTLDLTGNNFTRLPSAIRNLTRLTSLELEDNNLTQVPGWLGELNRLTSLKLGRNENVATLPDGFGKLVNLTSLDLTESHLTTLPDCLKNLTNLKSLELSGSKIQELPSWLGELANLEQLDLMVCQLHELPNEIGDLRHLKHLDLDGNKLCELPDSLGNLTELTSLDLRKNRITDLPDTLTDLKKLQNLYIQENQLAEISPSLGELNNLSTLAIHGNPLPPEVLAAEEEGTDELLNFLRLLHSEGELIHEAKLVLVGEGAVGKSTLLAALRGEAWVEDRDTTHGIEIRPVEVTHNGAQITLNSWDFGGQKIYRPTHQLFFTDPAVYLVVWKPREGPELGLVDEWISLIRHRAGAGAKVHVVATHGGPGQRYAHIDEAALRERYGDMIVAFHHVDSKSSPNGGISDLKSAIAATAAGLPHVTRWYPSNWRRLRESLKSSPNAYLRFDAYQEIAAQHGLSPTSARSLARNAHALGQWIHYADDQSLAELIILKADWLSVAIGLVLEDATTIAGEGLLPHRRLGEIWDDPHRDAGHRYPHPLQQVFLRLMERFEISYRVPELTGGEPLSLIAQLLPTERPNLAADWETYRPHDPELVHICNIQEKESRRAVQPYGLMYRLIVLFHRHSLGRGDVTKALHWASGMVLQDRYGARALVVLSHEGLTIRVRGLNPQAFLDHLVQEVREYVEGFWKGLSTRVLVPCKAICQFGDSGHGLFDLDKLYRRLEAGKHEYTCPDPSCDEDVAVEALLRGLDRRGVRETQIENVVREAVSEVLDSHVSRLLAAHDAGTRQVLARIDDLDDATKEAFSRAEDQLAGHLRSLDDDAADGPRLFSLDFLDRSLLRPGLTTQRMKLTLWCEHSRLPVHVLEPDKPEAGVYIIEVPREWWVKAAPAVRATSALLKTILPVSLAAIEFDLSDQQWDAVKEQLALSKELLGASAETAQMLSEAPSGDNLTVSPNTGATPTRAEGGLLRMLHASLREQDITFADLRRVRDSQGRFLWVHQRFVPEYQPPLPVIPPVS</sequence>
<keyword evidence="2" id="KW-0723">Serine/threonine-protein kinase</keyword>
<evidence type="ECO:0000256" key="10">
    <source>
        <dbReference type="ARBA" id="ARBA00047899"/>
    </source>
</evidence>
<dbReference type="Gene3D" id="3.40.50.300">
    <property type="entry name" value="P-loop containing nucleotide triphosphate hydrolases"/>
    <property type="match status" value="1"/>
</dbReference>
<evidence type="ECO:0000256" key="1">
    <source>
        <dbReference type="ARBA" id="ARBA00012513"/>
    </source>
</evidence>
<comment type="catalytic activity">
    <reaction evidence="10">
        <text>L-threonyl-[protein] + ATP = O-phospho-L-threonyl-[protein] + ADP + H(+)</text>
        <dbReference type="Rhea" id="RHEA:46608"/>
        <dbReference type="Rhea" id="RHEA-COMP:11060"/>
        <dbReference type="Rhea" id="RHEA-COMP:11605"/>
        <dbReference type="ChEBI" id="CHEBI:15378"/>
        <dbReference type="ChEBI" id="CHEBI:30013"/>
        <dbReference type="ChEBI" id="CHEBI:30616"/>
        <dbReference type="ChEBI" id="CHEBI:61977"/>
        <dbReference type="ChEBI" id="CHEBI:456216"/>
        <dbReference type="EC" id="2.7.11.1"/>
    </reaction>
</comment>
<evidence type="ECO:0000256" key="2">
    <source>
        <dbReference type="ARBA" id="ARBA00022527"/>
    </source>
</evidence>
<evidence type="ECO:0000259" key="12">
    <source>
        <dbReference type="PROSITE" id="PS51424"/>
    </source>
</evidence>
<dbReference type="Pfam" id="PF08477">
    <property type="entry name" value="Roc"/>
    <property type="match status" value="1"/>
</dbReference>
<dbReference type="SUPFAM" id="SSF52047">
    <property type="entry name" value="RNI-like"/>
    <property type="match status" value="1"/>
</dbReference>
<dbReference type="InterPro" id="IPR036388">
    <property type="entry name" value="WH-like_DNA-bd_sf"/>
</dbReference>
<keyword evidence="14" id="KW-1185">Reference proteome</keyword>
<keyword evidence="9" id="KW-0342">GTP-binding</keyword>
<dbReference type="Pfam" id="PF16095">
    <property type="entry name" value="COR-A"/>
    <property type="match status" value="1"/>
</dbReference>
<keyword evidence="6" id="KW-0547">Nucleotide-binding</keyword>
<dbReference type="EMBL" id="CP109011">
    <property type="protein sequence ID" value="WUT44313.1"/>
    <property type="molecule type" value="Genomic_DNA"/>
</dbReference>
<dbReference type="PANTHER" id="PTHR48051:SF1">
    <property type="entry name" value="RAS SUPPRESSOR PROTEIN 1"/>
    <property type="match status" value="1"/>
</dbReference>
<dbReference type="Pfam" id="PF25497">
    <property type="entry name" value="COR-B"/>
    <property type="match status" value="1"/>
</dbReference>
<evidence type="ECO:0000256" key="4">
    <source>
        <dbReference type="ARBA" id="ARBA00022679"/>
    </source>
</evidence>
<proteinExistence type="predicted"/>
<dbReference type="PRINTS" id="PR00449">
    <property type="entry name" value="RASTRNSFRMNG"/>
</dbReference>